<comment type="caution">
    <text evidence="1">The sequence shown here is derived from an EMBL/GenBank/DDBJ whole genome shotgun (WGS) entry which is preliminary data.</text>
</comment>
<evidence type="ECO:0000313" key="2">
    <source>
        <dbReference type="Proteomes" id="UP001168821"/>
    </source>
</evidence>
<reference evidence="1" key="1">
    <citation type="journal article" date="2023" name="G3 (Bethesda)">
        <title>Whole genome assemblies of Zophobas morio and Tenebrio molitor.</title>
        <authorList>
            <person name="Kaur S."/>
            <person name="Stinson S.A."/>
            <person name="diCenzo G.C."/>
        </authorList>
    </citation>
    <scope>NUCLEOTIDE SEQUENCE</scope>
    <source>
        <strain evidence="1">QUZm001</strain>
    </source>
</reference>
<protein>
    <submittedName>
        <fullName evidence="1">Uncharacterized protein</fullName>
    </submittedName>
</protein>
<accession>A0AA38M342</accession>
<dbReference type="AlphaFoldDB" id="A0AA38M342"/>
<organism evidence="1 2">
    <name type="scientific">Zophobas morio</name>
    <dbReference type="NCBI Taxonomy" id="2755281"/>
    <lineage>
        <taxon>Eukaryota</taxon>
        <taxon>Metazoa</taxon>
        <taxon>Ecdysozoa</taxon>
        <taxon>Arthropoda</taxon>
        <taxon>Hexapoda</taxon>
        <taxon>Insecta</taxon>
        <taxon>Pterygota</taxon>
        <taxon>Neoptera</taxon>
        <taxon>Endopterygota</taxon>
        <taxon>Coleoptera</taxon>
        <taxon>Polyphaga</taxon>
        <taxon>Cucujiformia</taxon>
        <taxon>Tenebrionidae</taxon>
        <taxon>Zophobas</taxon>
    </lineage>
</organism>
<name>A0AA38M342_9CUCU</name>
<dbReference type="Proteomes" id="UP001168821">
    <property type="component" value="Unassembled WGS sequence"/>
</dbReference>
<sequence>MTASCVVKASTRHPKGSRQCQYIEAVIKQNDICRRDGDVIYHSLRLIILVRNGGAGSRPGSVRLVRLLSWQDLMRETMDAELAGFSFWGFLCFGCSVGVEK</sequence>
<gene>
    <name evidence="1" type="ORF">Zmor_028059</name>
</gene>
<proteinExistence type="predicted"/>
<keyword evidence="2" id="KW-1185">Reference proteome</keyword>
<dbReference type="EMBL" id="JALNTZ010000009">
    <property type="protein sequence ID" value="KAJ3641556.1"/>
    <property type="molecule type" value="Genomic_DNA"/>
</dbReference>
<evidence type="ECO:0000313" key="1">
    <source>
        <dbReference type="EMBL" id="KAJ3641556.1"/>
    </source>
</evidence>